<proteinExistence type="predicted"/>
<keyword evidence="2" id="KW-1185">Reference proteome</keyword>
<reference evidence="1 2" key="1">
    <citation type="submission" date="2019-08" db="EMBL/GenBank/DDBJ databases">
        <title>Whole genome of Aphis craccivora.</title>
        <authorList>
            <person name="Voronova N.V."/>
            <person name="Shulinski R.S."/>
            <person name="Bandarenka Y.V."/>
            <person name="Zhorov D.G."/>
            <person name="Warner D."/>
        </authorList>
    </citation>
    <scope>NUCLEOTIDE SEQUENCE [LARGE SCALE GENOMIC DNA]</scope>
    <source>
        <strain evidence="1">180601</strain>
        <tissue evidence="1">Whole Body</tissue>
    </source>
</reference>
<sequence>MIIEVKCKGLYIFYGLKNNSKAEFCSWKSKKIFFQFYSLSFIL</sequence>
<comment type="caution">
    <text evidence="1">The sequence shown here is derived from an EMBL/GenBank/DDBJ whole genome shotgun (WGS) entry which is preliminary data.</text>
</comment>
<dbReference type="EMBL" id="VUJU01017195">
    <property type="protein sequence ID" value="KAF0684729.1"/>
    <property type="molecule type" value="Genomic_DNA"/>
</dbReference>
<evidence type="ECO:0000313" key="2">
    <source>
        <dbReference type="Proteomes" id="UP000478052"/>
    </source>
</evidence>
<accession>A0A6G0VHC0</accession>
<organism evidence="1 2">
    <name type="scientific">Aphis craccivora</name>
    <name type="common">Cowpea aphid</name>
    <dbReference type="NCBI Taxonomy" id="307492"/>
    <lineage>
        <taxon>Eukaryota</taxon>
        <taxon>Metazoa</taxon>
        <taxon>Ecdysozoa</taxon>
        <taxon>Arthropoda</taxon>
        <taxon>Hexapoda</taxon>
        <taxon>Insecta</taxon>
        <taxon>Pterygota</taxon>
        <taxon>Neoptera</taxon>
        <taxon>Paraneoptera</taxon>
        <taxon>Hemiptera</taxon>
        <taxon>Sternorrhyncha</taxon>
        <taxon>Aphidomorpha</taxon>
        <taxon>Aphidoidea</taxon>
        <taxon>Aphididae</taxon>
        <taxon>Aphidini</taxon>
        <taxon>Aphis</taxon>
        <taxon>Aphis</taxon>
    </lineage>
</organism>
<protein>
    <submittedName>
        <fullName evidence="1">Uncharacterized protein</fullName>
    </submittedName>
</protein>
<name>A0A6G0VHC0_APHCR</name>
<dbReference type="Proteomes" id="UP000478052">
    <property type="component" value="Unassembled WGS sequence"/>
</dbReference>
<evidence type="ECO:0000313" key="1">
    <source>
        <dbReference type="EMBL" id="KAF0684729.1"/>
    </source>
</evidence>
<dbReference type="AlphaFoldDB" id="A0A6G0VHC0"/>
<gene>
    <name evidence="1" type="ORF">FWK35_00039022</name>
</gene>